<evidence type="ECO:0000313" key="3">
    <source>
        <dbReference type="Proteomes" id="UP001159363"/>
    </source>
</evidence>
<feature type="region of interest" description="Disordered" evidence="1">
    <location>
        <begin position="577"/>
        <end position="601"/>
    </location>
</feature>
<evidence type="ECO:0000256" key="1">
    <source>
        <dbReference type="SAM" id="MobiDB-lite"/>
    </source>
</evidence>
<reference evidence="2 3" key="1">
    <citation type="submission" date="2023-02" db="EMBL/GenBank/DDBJ databases">
        <title>LHISI_Scaffold_Assembly.</title>
        <authorList>
            <person name="Stuart O.P."/>
            <person name="Cleave R."/>
            <person name="Magrath M.J.L."/>
            <person name="Mikheyev A.S."/>
        </authorList>
    </citation>
    <scope>NUCLEOTIDE SEQUENCE [LARGE SCALE GENOMIC DNA]</scope>
    <source>
        <strain evidence="2">Daus_M_001</strain>
        <tissue evidence="2">Leg muscle</tissue>
    </source>
</reference>
<feature type="region of interest" description="Disordered" evidence="1">
    <location>
        <begin position="1430"/>
        <end position="1471"/>
    </location>
</feature>
<feature type="compositionally biased region" description="Polar residues" evidence="1">
    <location>
        <begin position="577"/>
        <end position="586"/>
    </location>
</feature>
<feature type="compositionally biased region" description="Basic and acidic residues" evidence="1">
    <location>
        <begin position="80"/>
        <end position="90"/>
    </location>
</feature>
<gene>
    <name evidence="2" type="ORF">PR048_027358</name>
</gene>
<feature type="region of interest" description="Disordered" evidence="1">
    <location>
        <begin position="1259"/>
        <end position="1317"/>
    </location>
</feature>
<dbReference type="Proteomes" id="UP001159363">
    <property type="component" value="Chromosome 11"/>
</dbReference>
<sequence length="1471" mass="160472">MHLKACGVDSMGKVRGGGIFHGRLYARRRGRSGCLTDTIFPLSGAAAQSILLQPVFIPRAWLPVPFQRPLENPSPRRTREKGTERERENSPRGLFPPGWRVGFVALRPSCAACLLGRGVPTCPKKGLAYAKKPPLPPSLNNVLQKRRGAVARPDEESLTPDLQICPRRRRLRADRHAPAVAFSTAASSPGHKGDRARTYPMVRLLNPHPGGAGSIPGGAAPGLAQVGIVLNDSGGRRVFSGVSRFPRPCILAPPHSHLASTLSAFKTSMCWTWLQHAREGRTWSIHVARRAYVQGIARRRQKTTRRRLQTSCGGCVALVKPGGSVLFVVNMPTARSLTQEYGHREKHGRGHLPVPSSPTRECPRLLLRGVEGTRKPRCKYTSIYLSSDTAGVRSGGLESEREREREGRQRGVQGDTMRCKEGRCCAYKHTGTIIAASSSMRRRRSATSVPLPMQIHSQHPPPTHSAIARKTLPQCCRAGLTNILVRPLQLSAPPERGRRRGCDASYVTVISHFPDCPGTGTEGEGVRRGSERVCLGGAEDRGGSPTRSRTAHNGSSRPVRATARSNIYSAREMNHALSTQGGQDSCDSWPDPRPKPGTSSHPHLLYHRGSEILVLRNQACGLAKVLSTPLMPIPGHNSSRLPLTARPVSESGNLSRPPPAYGVNHYQHESNHSDRTPERTSWWGQPIVSCYHLLSMVHRVFGYSPKHVRFGGSALVFGGVTWVLLTPYPHVVPVLLAVSRMLEEAVGDFMFQQDGAPPHWHLAVRGYLNEMLPQRWTGHEAAGDQALHHCPPPPRPKEAWILHRASFFYGEIPDSRDRLQSSINSVHGPLPREEVLSLRVCLSHAVTLLLAEPARQSRLIFYRLHKNCSNFTLPKNFLETLQKVKVRFPVTSIMLRALNKPGDDGAMVSRATRTDPGSSPAFIYQVRGRSGGASVTALCSRCGIARRGTMQKTRREAADVVSRAASRSNTDTMWNRYVNILATKEPPHHLSSTSRRKDSPLLALLPPGDHVQEFLVLRAHGFVVLAVVGDVDSRARPRARPRALRSEGRRRRGGGVGAGRRRLAAAVAVLRGRRRPRLLGRVLLEQALQPSDVLHRHAQRLHLAELLGGGAGGRGGGGGRRRAQRRRHRHGDVLAERREAVVHLLDAVALAGVAPGHRRRLVVVVGRRRVAKADAPLAAQGVRGRRDALRGRRLDVARLLLGCERDQADCGRRHGSRRRRRQQLGRGCHAVRCCLAGGWSPSGGTPVAWGSRGSPDLEIRPTSSTRDGSRLPNCGKADPMRRRVTGPRGGGGTTGIAPPGSLKGEGHTLPISQPLPTDAKAGTPASVCFREEGRTVRRVACPRDSCTFRCACTGAASTRSSVFLAVLKQAPACPARRLQSDTHAVAHNRFIEQSIICSPLAKWSRREMCAPAPSTPHSLSGPGTSCWLSLHPHAGMKGRGKREIPEENPPTSGIVRHDSPMRKSGSDPAGD</sequence>
<feature type="region of interest" description="Disordered" evidence="1">
    <location>
        <begin position="535"/>
        <end position="561"/>
    </location>
</feature>
<proteinExistence type="predicted"/>
<feature type="region of interest" description="Disordered" evidence="1">
    <location>
        <begin position="67"/>
        <end position="92"/>
    </location>
</feature>
<feature type="compositionally biased region" description="Basic and acidic residues" evidence="1">
    <location>
        <begin position="1455"/>
        <end position="1465"/>
    </location>
</feature>
<comment type="caution">
    <text evidence="2">The sequence shown here is derived from an EMBL/GenBank/DDBJ whole genome shotgun (WGS) entry which is preliminary data.</text>
</comment>
<feature type="compositionally biased region" description="Basic and acidic residues" evidence="1">
    <location>
        <begin position="398"/>
        <end position="409"/>
    </location>
</feature>
<evidence type="ECO:0000313" key="2">
    <source>
        <dbReference type="EMBL" id="KAJ8871054.1"/>
    </source>
</evidence>
<feature type="region of interest" description="Disordered" evidence="1">
    <location>
        <begin position="340"/>
        <end position="359"/>
    </location>
</feature>
<feature type="region of interest" description="Disordered" evidence="1">
    <location>
        <begin position="1036"/>
        <end position="1057"/>
    </location>
</feature>
<accession>A0ABQ9GF90</accession>
<organism evidence="2 3">
    <name type="scientific">Dryococelus australis</name>
    <dbReference type="NCBI Taxonomy" id="614101"/>
    <lineage>
        <taxon>Eukaryota</taxon>
        <taxon>Metazoa</taxon>
        <taxon>Ecdysozoa</taxon>
        <taxon>Arthropoda</taxon>
        <taxon>Hexapoda</taxon>
        <taxon>Insecta</taxon>
        <taxon>Pterygota</taxon>
        <taxon>Neoptera</taxon>
        <taxon>Polyneoptera</taxon>
        <taxon>Phasmatodea</taxon>
        <taxon>Verophasmatodea</taxon>
        <taxon>Anareolatae</taxon>
        <taxon>Phasmatidae</taxon>
        <taxon>Eurycanthinae</taxon>
        <taxon>Dryococelus</taxon>
    </lineage>
</organism>
<name>A0ABQ9GF90_9NEOP</name>
<feature type="compositionally biased region" description="Polar residues" evidence="1">
    <location>
        <begin position="545"/>
        <end position="556"/>
    </location>
</feature>
<protein>
    <submittedName>
        <fullName evidence="2">Uncharacterized protein</fullName>
    </submittedName>
</protein>
<dbReference type="EMBL" id="JARBHB010000012">
    <property type="protein sequence ID" value="KAJ8871054.1"/>
    <property type="molecule type" value="Genomic_DNA"/>
</dbReference>
<keyword evidence="3" id="KW-1185">Reference proteome</keyword>
<feature type="region of interest" description="Disordered" evidence="1">
    <location>
        <begin position="390"/>
        <end position="413"/>
    </location>
</feature>